<keyword evidence="5" id="KW-1185">Reference proteome</keyword>
<keyword evidence="2" id="KW-1133">Transmembrane helix</keyword>
<gene>
    <name evidence="4" type="ORF">KE274_02160</name>
</gene>
<feature type="domain" description="Htaa" evidence="3">
    <location>
        <begin position="1001"/>
        <end position="1152"/>
    </location>
</feature>
<feature type="region of interest" description="Disordered" evidence="1">
    <location>
        <begin position="697"/>
        <end position="717"/>
    </location>
</feature>
<evidence type="ECO:0000259" key="3">
    <source>
        <dbReference type="Pfam" id="PF04213"/>
    </source>
</evidence>
<keyword evidence="2" id="KW-0472">Membrane</keyword>
<evidence type="ECO:0000256" key="2">
    <source>
        <dbReference type="SAM" id="Phobius"/>
    </source>
</evidence>
<feature type="domain" description="Htaa" evidence="3">
    <location>
        <begin position="719"/>
        <end position="867"/>
    </location>
</feature>
<dbReference type="Proteomes" id="UP000678243">
    <property type="component" value="Unassembled WGS sequence"/>
</dbReference>
<dbReference type="EMBL" id="JAGTUK010000001">
    <property type="protein sequence ID" value="MBS0022908.1"/>
    <property type="molecule type" value="Genomic_DNA"/>
</dbReference>
<comment type="caution">
    <text evidence="4">The sequence shown here is derived from an EMBL/GenBank/DDBJ whole genome shotgun (WGS) entry which is preliminary data.</text>
</comment>
<proteinExistence type="predicted"/>
<feature type="region of interest" description="Disordered" evidence="1">
    <location>
        <begin position="154"/>
        <end position="190"/>
    </location>
</feature>
<evidence type="ECO:0000313" key="5">
    <source>
        <dbReference type="Proteomes" id="UP000678243"/>
    </source>
</evidence>
<dbReference type="Pfam" id="PF04213">
    <property type="entry name" value="HtaA"/>
    <property type="match status" value="2"/>
</dbReference>
<dbReference type="InterPro" id="IPR006311">
    <property type="entry name" value="TAT_signal"/>
</dbReference>
<evidence type="ECO:0000313" key="4">
    <source>
        <dbReference type="EMBL" id="MBS0022908.1"/>
    </source>
</evidence>
<reference evidence="4 5" key="1">
    <citation type="submission" date="2021-04" db="EMBL/GenBank/DDBJ databases">
        <title>Whole genome analysis of root endophytic bacterium Microbacterium paraoxydans ku-mp colonizing RP-bio226 rice variety.</title>
        <authorList>
            <person name="Ulaganathan K."/>
            <person name="Latha B."/>
        </authorList>
    </citation>
    <scope>NUCLEOTIDE SEQUENCE [LARGE SCALE GENOMIC DNA]</scope>
    <source>
        <strain evidence="5">ku-mp</strain>
    </source>
</reference>
<feature type="transmembrane region" description="Helical" evidence="2">
    <location>
        <begin position="1193"/>
        <end position="1215"/>
    </location>
</feature>
<dbReference type="PROSITE" id="PS51318">
    <property type="entry name" value="TAT"/>
    <property type="match status" value="1"/>
</dbReference>
<feature type="compositionally biased region" description="Acidic residues" evidence="1">
    <location>
        <begin position="163"/>
        <end position="184"/>
    </location>
</feature>
<accession>A0ABS5IIX3</accession>
<organism evidence="4 5">
    <name type="scientific">Microbacterium paraoxydans</name>
    <dbReference type="NCBI Taxonomy" id="199592"/>
    <lineage>
        <taxon>Bacteria</taxon>
        <taxon>Bacillati</taxon>
        <taxon>Actinomycetota</taxon>
        <taxon>Actinomycetes</taxon>
        <taxon>Micrococcales</taxon>
        <taxon>Microbacteriaceae</taxon>
        <taxon>Microbacterium</taxon>
    </lineage>
</organism>
<protein>
    <submittedName>
        <fullName evidence="4">HtaA domain-containing protein</fullName>
    </submittedName>
</protein>
<keyword evidence="2" id="KW-0812">Transmembrane</keyword>
<feature type="compositionally biased region" description="Pro residues" evidence="1">
    <location>
        <begin position="703"/>
        <end position="715"/>
    </location>
</feature>
<sequence>MNDTAIAPPESSRLRVLLAALLSLLLVAAGAVIVPPAHAASGSVAPTIASADASGLRVQVQASGLPDVSGVYAALIVKGTESGVTGSGGYAAFALPFPSVQAGATSFTLTAPAATLDRTQAYEVLVWQQHSAPNDATIYGRGDVAISGAQWDAVFGPAAPEPGETEPGETEPGETEPGETEPGETEPQPVAAVSVAVASAAAESGLTVTAAGTNLGAVTGAYVALIEAGTEADVTAGGGFLAMQYVRGITGGAFTVDLTAAADALVRTKTYEVIAWQQHTMPSAATIYARSTVAITDAEWAALQPAPASPALDVFLADGVTPATGVALKAGDRIVVKGTGYDPTANVGGRGVPIPSHLPQGTYVVFGNFGATWQPSAGAASATRSVGAQAWALAEGVLNQVPAQYQGAIRAQWVDISLDGSFQVTLTLKDAPATPGTYGVYTYAAGGVSNADQERAVALDYRSTATLTTAVKTATAADGLTVTASAAKLGAITGAYVALIEAGTEADVTAGGGFLAMQYVRGITGGVFTVDLTAAADALDRTKTYEVIAWQQHTLPSAATIYARSTVTITDAQWAALQPAPGPSITAPVKTATATDGLTVTATAANLGDITGAYVALIEAGTEADVTAGGGFLAMQYVRNIGFGAFAVDLNTAAHTLDRTKAYEVIVWRQHTLPTADTIYARGAVTITEEQWTALAGEKPTEPKPPVTPTTPPASVPGGSLRWAISSSFTNYITGPIAQGAIEVSGGATRSGGQFQFGQTVGGDYDRSTGLGSVVYRGAVRFTGHHGVLDVTVANPVIRVTSAGSATLSVASGGAQVPFATLDLARATRIEANGAVTYTAAPAALTDAGRDRVLSGYSTTLNPVTFTIGSVAAAPSGTTGTVAAAAVKTTPRIPATPPATDGIDIDEAALAALAAGQPATVSATGFRPNEEGIRVVVYSTPVLLDTVTADASGVATWSGTLPASLEDGEHTLTFQGSVDRGLTFTLARATAAVGQCTVEGATLKWGYKESFRTYIEGIAKGGWTLTGVTYEYPDYVWAGGTGALDDAALTGLVTFGGSIAFTGHDGALNTTLANARVELAGDTGYLVFDVTGTTQAGESVDQQGVRLAEFSLADAAITDGALSLDAIPTRLTEAGAAAFGTYAAGEALDPVTAVIPVAAACGTAVEEEPETDVEASASVTAVTAPAEGDGAPVWPWIVGGLVVVALAATGGVLIARRTRSTETAETTTDA</sequence>
<name>A0ABS5IIX3_9MICO</name>
<dbReference type="InterPro" id="IPR007331">
    <property type="entry name" value="Htaa"/>
</dbReference>
<dbReference type="RefSeq" id="WP_211540765.1">
    <property type="nucleotide sequence ID" value="NZ_JAGTUK010000001.1"/>
</dbReference>
<evidence type="ECO:0000256" key="1">
    <source>
        <dbReference type="SAM" id="MobiDB-lite"/>
    </source>
</evidence>